<evidence type="ECO:0000313" key="2">
    <source>
        <dbReference type="EMBL" id="MBB4700556.1"/>
    </source>
</evidence>
<evidence type="ECO:0000256" key="1">
    <source>
        <dbReference type="SAM" id="MobiDB-lite"/>
    </source>
</evidence>
<feature type="compositionally biased region" description="Low complexity" evidence="1">
    <location>
        <begin position="128"/>
        <end position="141"/>
    </location>
</feature>
<organism evidence="2 3">
    <name type="scientific">Sphaerisporangium siamense</name>
    <dbReference type="NCBI Taxonomy" id="795645"/>
    <lineage>
        <taxon>Bacteria</taxon>
        <taxon>Bacillati</taxon>
        <taxon>Actinomycetota</taxon>
        <taxon>Actinomycetes</taxon>
        <taxon>Streptosporangiales</taxon>
        <taxon>Streptosporangiaceae</taxon>
        <taxon>Sphaerisporangium</taxon>
    </lineage>
</organism>
<feature type="compositionally biased region" description="Basic and acidic residues" evidence="1">
    <location>
        <begin position="182"/>
        <end position="191"/>
    </location>
</feature>
<comment type="caution">
    <text evidence="2">The sequence shown here is derived from an EMBL/GenBank/DDBJ whole genome shotgun (WGS) entry which is preliminary data.</text>
</comment>
<feature type="compositionally biased region" description="Pro residues" evidence="1">
    <location>
        <begin position="52"/>
        <end position="78"/>
    </location>
</feature>
<sequence>MHDHFDRLLARVSGEPGPSPFVRPRLPHVFERPATGPVADLEAHDEVTPRPFLTPTPERPPGVPGPVRPEPSAPPPPALVGIPEHRAHGPADAIPEGMRAVERTEPMGVAEAVRRLVERIEVRRGPLLAPASVPGPVPAAGERSAPSVTSPGTPFSHAGNPAVPPAGAAPGERWRVTPAVRQRAEQGREVRISIGRLEVNATRPERPTPPPRPGRPAPTVSLEAYLAGGDGRP</sequence>
<evidence type="ECO:0000313" key="3">
    <source>
        <dbReference type="Proteomes" id="UP000542210"/>
    </source>
</evidence>
<feature type="compositionally biased region" description="Low complexity" evidence="1">
    <location>
        <begin position="158"/>
        <end position="171"/>
    </location>
</feature>
<reference evidence="2 3" key="1">
    <citation type="submission" date="2020-08" db="EMBL/GenBank/DDBJ databases">
        <title>Sequencing the genomes of 1000 actinobacteria strains.</title>
        <authorList>
            <person name="Klenk H.-P."/>
        </authorList>
    </citation>
    <scope>NUCLEOTIDE SEQUENCE [LARGE SCALE GENOMIC DNA]</scope>
    <source>
        <strain evidence="2 3">DSM 45784</strain>
    </source>
</reference>
<dbReference type="EMBL" id="JACHND010000001">
    <property type="protein sequence ID" value="MBB4700556.1"/>
    <property type="molecule type" value="Genomic_DNA"/>
</dbReference>
<keyword evidence="3" id="KW-1185">Reference proteome</keyword>
<dbReference type="RefSeq" id="WP_184878898.1">
    <property type="nucleotide sequence ID" value="NZ_BOOV01000039.1"/>
</dbReference>
<proteinExistence type="predicted"/>
<dbReference type="AlphaFoldDB" id="A0A7W7GB17"/>
<feature type="region of interest" description="Disordered" evidence="1">
    <location>
        <begin position="128"/>
        <end position="233"/>
    </location>
</feature>
<protein>
    <submittedName>
        <fullName evidence="2">Uncharacterized protein</fullName>
    </submittedName>
</protein>
<accession>A0A7W7GB17</accession>
<feature type="compositionally biased region" description="Pro residues" evidence="1">
    <location>
        <begin position="207"/>
        <end position="216"/>
    </location>
</feature>
<dbReference type="Proteomes" id="UP000542210">
    <property type="component" value="Unassembled WGS sequence"/>
</dbReference>
<feature type="region of interest" description="Disordered" evidence="1">
    <location>
        <begin position="1"/>
        <end position="89"/>
    </location>
</feature>
<name>A0A7W7GB17_9ACTN</name>
<gene>
    <name evidence="2" type="ORF">BJ982_002100</name>
</gene>